<dbReference type="Gene3D" id="2.120.10.30">
    <property type="entry name" value="TolB, C-terminal domain"/>
    <property type="match status" value="1"/>
</dbReference>
<dbReference type="NCBIfam" id="TIGR02603">
    <property type="entry name" value="CxxCH_TIGR02603"/>
    <property type="match status" value="1"/>
</dbReference>
<name>A0ABT6F450_9BACT</name>
<dbReference type="EMBL" id="JARRAG010000001">
    <property type="protein sequence ID" value="MDG3002218.1"/>
    <property type="molecule type" value="Genomic_DNA"/>
</dbReference>
<dbReference type="PROSITE" id="PS51007">
    <property type="entry name" value="CYTC"/>
    <property type="match status" value="1"/>
</dbReference>
<keyword evidence="6" id="KW-0732">Signal</keyword>
<evidence type="ECO:0000256" key="1">
    <source>
        <dbReference type="ARBA" id="ARBA00022617"/>
    </source>
</evidence>
<evidence type="ECO:0000259" key="7">
    <source>
        <dbReference type="PROSITE" id="PS51007"/>
    </source>
</evidence>
<gene>
    <name evidence="8" type="ORF">PZE19_00310</name>
</gene>
<dbReference type="NCBIfam" id="TIGR02604">
    <property type="entry name" value="Piru_Ver_Nterm"/>
    <property type="match status" value="1"/>
</dbReference>
<dbReference type="InterPro" id="IPR021133">
    <property type="entry name" value="HEAT_type_2"/>
</dbReference>
<dbReference type="SUPFAM" id="SSF48371">
    <property type="entry name" value="ARM repeat"/>
    <property type="match status" value="2"/>
</dbReference>
<evidence type="ECO:0000256" key="4">
    <source>
        <dbReference type="PROSITE-ProRule" id="PRU00433"/>
    </source>
</evidence>
<feature type="chain" id="PRO_5045801027" evidence="6">
    <location>
        <begin position="30"/>
        <end position="1144"/>
    </location>
</feature>
<dbReference type="PANTHER" id="PTHR33546:SF1">
    <property type="entry name" value="LARGE, MULTIFUNCTIONAL SECRETED PROTEIN"/>
    <property type="match status" value="1"/>
</dbReference>
<dbReference type="Gene3D" id="1.25.10.10">
    <property type="entry name" value="Leucine-rich Repeat Variant"/>
    <property type="match status" value="2"/>
</dbReference>
<dbReference type="InterPro" id="IPR009056">
    <property type="entry name" value="Cyt_c-like_dom"/>
</dbReference>
<dbReference type="Proteomes" id="UP001216907">
    <property type="component" value="Unassembled WGS sequence"/>
</dbReference>
<evidence type="ECO:0000256" key="6">
    <source>
        <dbReference type="SAM" id="SignalP"/>
    </source>
</evidence>
<dbReference type="PANTHER" id="PTHR33546">
    <property type="entry name" value="LARGE, MULTIFUNCTIONAL SECRETED PROTEIN-RELATED"/>
    <property type="match status" value="1"/>
</dbReference>
<evidence type="ECO:0000313" key="9">
    <source>
        <dbReference type="Proteomes" id="UP001216907"/>
    </source>
</evidence>
<keyword evidence="9" id="KW-1185">Reference proteome</keyword>
<dbReference type="SMART" id="SM00567">
    <property type="entry name" value="EZ_HEAT"/>
    <property type="match status" value="6"/>
</dbReference>
<dbReference type="InterPro" id="IPR055557">
    <property type="entry name" value="DUF7133"/>
</dbReference>
<feature type="domain" description="Cytochrome c" evidence="7">
    <location>
        <begin position="1002"/>
        <end position="1139"/>
    </location>
</feature>
<reference evidence="8 9" key="1">
    <citation type="submission" date="2023-03" db="EMBL/GenBank/DDBJ databases">
        <title>Paludisphaera mucosa sp. nov. a novel planctomycete from northern fen.</title>
        <authorList>
            <person name="Ivanova A."/>
        </authorList>
    </citation>
    <scope>NUCLEOTIDE SEQUENCE [LARGE SCALE GENOMIC DNA]</scope>
    <source>
        <strain evidence="8 9">Pla2</strain>
    </source>
</reference>
<dbReference type="InterPro" id="IPR011042">
    <property type="entry name" value="6-blade_b-propeller_TolB-like"/>
</dbReference>
<feature type="region of interest" description="Disordered" evidence="5">
    <location>
        <begin position="498"/>
        <end position="522"/>
    </location>
</feature>
<feature type="signal peptide" evidence="6">
    <location>
        <begin position="1"/>
        <end position="29"/>
    </location>
</feature>
<dbReference type="InterPro" id="IPR011041">
    <property type="entry name" value="Quinoprot_gluc/sorb_DH_b-prop"/>
</dbReference>
<organism evidence="8 9">
    <name type="scientific">Paludisphaera mucosa</name>
    <dbReference type="NCBI Taxonomy" id="3030827"/>
    <lineage>
        <taxon>Bacteria</taxon>
        <taxon>Pseudomonadati</taxon>
        <taxon>Planctomycetota</taxon>
        <taxon>Planctomycetia</taxon>
        <taxon>Isosphaerales</taxon>
        <taxon>Isosphaeraceae</taxon>
        <taxon>Paludisphaera</taxon>
    </lineage>
</organism>
<dbReference type="RefSeq" id="WP_277858582.1">
    <property type="nucleotide sequence ID" value="NZ_JARRAG010000001.1"/>
</dbReference>
<accession>A0ABT6F450</accession>
<dbReference type="SUPFAM" id="SSF46626">
    <property type="entry name" value="Cytochrome c"/>
    <property type="match status" value="1"/>
</dbReference>
<keyword evidence="1 4" id="KW-0349">Heme</keyword>
<evidence type="ECO:0000313" key="8">
    <source>
        <dbReference type="EMBL" id="MDG3002218.1"/>
    </source>
</evidence>
<dbReference type="Pfam" id="PF13646">
    <property type="entry name" value="HEAT_2"/>
    <property type="match status" value="1"/>
</dbReference>
<comment type="caution">
    <text evidence="8">The sequence shown here is derived from an EMBL/GenBank/DDBJ whole genome shotgun (WGS) entry which is preliminary data.</text>
</comment>
<dbReference type="PROSITE" id="PS50077">
    <property type="entry name" value="HEAT_REPEAT"/>
    <property type="match status" value="1"/>
</dbReference>
<dbReference type="InterPro" id="IPR004155">
    <property type="entry name" value="PBS_lyase_HEAT"/>
</dbReference>
<proteinExistence type="predicted"/>
<keyword evidence="3 4" id="KW-0408">Iron</keyword>
<dbReference type="SUPFAM" id="SSF50952">
    <property type="entry name" value="Soluble quinoprotein glucose dehydrogenase"/>
    <property type="match status" value="1"/>
</dbReference>
<dbReference type="InterPro" id="IPR036909">
    <property type="entry name" value="Cyt_c-like_dom_sf"/>
</dbReference>
<dbReference type="Gene3D" id="1.10.760.10">
    <property type="entry name" value="Cytochrome c-like domain"/>
    <property type="match status" value="1"/>
</dbReference>
<dbReference type="InterPro" id="IPR013428">
    <property type="entry name" value="Membrane-bound_put_N"/>
</dbReference>
<dbReference type="Pfam" id="PF23500">
    <property type="entry name" value="DUF7133"/>
    <property type="match status" value="1"/>
</dbReference>
<dbReference type="InterPro" id="IPR011989">
    <property type="entry name" value="ARM-like"/>
</dbReference>
<evidence type="ECO:0000256" key="2">
    <source>
        <dbReference type="ARBA" id="ARBA00022723"/>
    </source>
</evidence>
<dbReference type="InterPro" id="IPR013427">
    <property type="entry name" value="Haem-bd_dom_put"/>
</dbReference>
<keyword evidence="2 4" id="KW-0479">Metal-binding</keyword>
<evidence type="ECO:0000256" key="5">
    <source>
        <dbReference type="SAM" id="MobiDB-lite"/>
    </source>
</evidence>
<sequence>MARRLGSVVSRGLLAVVASWLGSARPADAEDGSAKPKAAVVIPSPEESSKALRVAPGFKVDLFAAEPMLANPVAFHADEKGRFYVVETFRHTDGVTDTRGHMNWLVDDLAARTVADRVAMYKKYFSAEAFARFGVESERIRLVEDRDGDGKADHATVFAEGFNLTESGIGAGVLERKGDVYFSCIPDLWLLKDTDGDGKADERKALHSGYGVHVGFLGHDLHGLIFGPDGKLYFSIGDRGFNLTTPEGRKLAVLDSGSILRCEPDGSGLEVFATGLRNPQELAFNDTGDLFTVDNNSDGGDKARFIHIVEGGDSGWRIGYQFIEKPNSRGVWNAEKMWTPDLEGKPAYQLPPLANFADGPSGLTHYPGVGLNDGEKGRFYLSDFRGSATTSGVRSFAAKPRGASFELVEPKQFLWGLEATDCDFAPDGALYVSDWVKGWNKTGKGRIWRVSDPAAASDPRVAEVKRLIAEGFDRQANDDLARLLAHPDRRVRQGAQFELADRAKPSPQPASPAQRKLAGTSQGGEADAVATLQHIARYGGGNYARLHAIWGLGQVLRASTDDGRRALSPPLIALIKDPDPEVRAQAARSLAEAVITPASALLPLLEDESPRVRLHAMLALGRVNSSAEVLDPILARIRAGDGRDPYLRHAATSALAHAATHGSGVIERLAGLASDPSPDVRMAALLALRKRAESAVDRFLDDADPAVLLEAARSIVEQPALGGDEGKVAALAGRTGLAEPLWRRILAACEAFGRAGDPRVLATVAARKDVPESIRVEALQILSRWASPPPLHPITGLYRGESKRPADPAVAALEMVLPGLLAESSDRVRNAAATSAGALKVADAGPSLRGLAADASRPADSRVEALRALDALKDEKLAEVVVAAMNDQAGAVRVEGLRILARLEPDRAVDAAAGVLDGGSILEKQAAFAMLRAIPGAKADELLGRWLTKLEAGEVAPEVRLDLTEAAEARPSGELKAALGRYEAHRNAQDPLAPYRDALVGGDAGRGRRIFREKAEVQCLRCHKVAGDGGEVGPELAGIGRRKDREYVLESIVLPNKQIAQGFETQVLARTNGQVVVGIVKSEDAHEVRLVTPEGNLIVVPQDEIEEKTRGASAMPEDLLKHLGKAEIRDLVEFLATTEPFGQP</sequence>
<dbReference type="InterPro" id="IPR016024">
    <property type="entry name" value="ARM-type_fold"/>
</dbReference>
<protein>
    <submittedName>
        <fullName evidence="8">HEAT repeat domain-containing protein</fullName>
    </submittedName>
</protein>
<evidence type="ECO:0000256" key="3">
    <source>
        <dbReference type="ARBA" id="ARBA00023004"/>
    </source>
</evidence>